<name>A0A1T4T950_9HYPH</name>
<dbReference type="EMBL" id="FUWJ01000014">
    <property type="protein sequence ID" value="SKA36851.1"/>
    <property type="molecule type" value="Genomic_DNA"/>
</dbReference>
<accession>A0A1T4T950</accession>
<dbReference type="Proteomes" id="UP000190092">
    <property type="component" value="Unassembled WGS sequence"/>
</dbReference>
<dbReference type="InterPro" id="IPR007362">
    <property type="entry name" value="DUF429"/>
</dbReference>
<proteinExistence type="predicted"/>
<sequence length="225" mass="24489">MIVAGADGCPTGWVVCRRDERGVLDIQVVKALADICEGLSILAVDMPFGLLDVPRRGGRDCEQAARKLLAGRASSVFPSPCRPALECGSYAEANAISKKLGIGLTQQMFNILPKVREIDELLRQRPGLRTILHEAHPELAFARMNGGKPLPSKKRKPEGYADRRRLLVAHGFPVEIDRLPGAARDDILDAVACCRTAQLIAEGKATCLGATDVRDRHGLAMNIWF</sequence>
<evidence type="ECO:0000313" key="2">
    <source>
        <dbReference type="Proteomes" id="UP000190092"/>
    </source>
</evidence>
<keyword evidence="2" id="KW-1185">Reference proteome</keyword>
<gene>
    <name evidence="1" type="ORF">SAMN02745126_05848</name>
</gene>
<dbReference type="STRING" id="225324.SAMN02745126_05848"/>
<evidence type="ECO:0000313" key="1">
    <source>
        <dbReference type="EMBL" id="SKA36851.1"/>
    </source>
</evidence>
<reference evidence="2" key="1">
    <citation type="submission" date="2017-02" db="EMBL/GenBank/DDBJ databases">
        <authorList>
            <person name="Varghese N."/>
            <person name="Submissions S."/>
        </authorList>
    </citation>
    <scope>NUCLEOTIDE SEQUENCE [LARGE SCALE GENOMIC DNA]</scope>
    <source>
        <strain evidence="2">ATCC 27094</strain>
    </source>
</reference>
<dbReference type="RefSeq" id="WP_170921199.1">
    <property type="nucleotide sequence ID" value="NZ_FUWJ01000014.1"/>
</dbReference>
<dbReference type="AlphaFoldDB" id="A0A1T4T950"/>
<dbReference type="Pfam" id="PF04250">
    <property type="entry name" value="DUF429"/>
    <property type="match status" value="1"/>
</dbReference>
<organism evidence="1 2">
    <name type="scientific">Enhydrobacter aerosaccus</name>
    <dbReference type="NCBI Taxonomy" id="225324"/>
    <lineage>
        <taxon>Bacteria</taxon>
        <taxon>Pseudomonadati</taxon>
        <taxon>Pseudomonadota</taxon>
        <taxon>Alphaproteobacteria</taxon>
        <taxon>Hyphomicrobiales</taxon>
        <taxon>Enhydrobacter</taxon>
    </lineage>
</organism>
<protein>
    <submittedName>
        <fullName evidence="1">Predicted nuclease (RNAse H fold)</fullName>
    </submittedName>
</protein>